<dbReference type="AlphaFoldDB" id="A0A410RPV9"/>
<feature type="transmembrane region" description="Helical" evidence="1">
    <location>
        <begin position="253"/>
        <end position="273"/>
    </location>
</feature>
<feature type="transmembrane region" description="Helical" evidence="1">
    <location>
        <begin position="347"/>
        <end position="365"/>
    </location>
</feature>
<evidence type="ECO:0000313" key="2">
    <source>
        <dbReference type="EMBL" id="QAT83858.1"/>
    </source>
</evidence>
<feature type="transmembrane region" description="Helical" evidence="1">
    <location>
        <begin position="222"/>
        <end position="241"/>
    </location>
</feature>
<protein>
    <submittedName>
        <fullName evidence="2">Uncharacterized protein</fullName>
    </submittedName>
</protein>
<dbReference type="EMBL" id="CP034669">
    <property type="protein sequence ID" value="QAT83858.1"/>
    <property type="molecule type" value="Genomic_DNA"/>
</dbReference>
<evidence type="ECO:0000313" key="3">
    <source>
        <dbReference type="Proteomes" id="UP000288758"/>
    </source>
</evidence>
<dbReference type="Proteomes" id="UP000288758">
    <property type="component" value="Chromosome"/>
</dbReference>
<feature type="transmembrane region" description="Helical" evidence="1">
    <location>
        <begin position="181"/>
        <end position="202"/>
    </location>
</feature>
<keyword evidence="1" id="KW-1133">Transmembrane helix</keyword>
<proteinExistence type="predicted"/>
<keyword evidence="1" id="KW-0812">Transmembrane</keyword>
<feature type="transmembrane region" description="Helical" evidence="1">
    <location>
        <begin position="76"/>
        <end position="94"/>
    </location>
</feature>
<feature type="transmembrane region" description="Helical" evidence="1">
    <location>
        <begin position="37"/>
        <end position="56"/>
    </location>
</feature>
<feature type="transmembrane region" description="Helical" evidence="1">
    <location>
        <begin position="106"/>
        <end position="125"/>
    </location>
</feature>
<sequence>MTPLSPGVATATEQDTPAAPGSLRFRRLWLFSPRADLAILGIPLALTGVAAVASAFLAPAAADNAHRLLGWTAQNLLGNATHVILTFLLFGVHRDVLTAAPNQPRTIFAGALAMLGVGSALFFTFYADRSIHTFAVAVIFNVFGMHHTLSQHRGLWSLHGLRGGQAGLPAPSPLERKLQQLYVPLLLSVLLVRIFFVAESAAPNAPAYLDVGQGVVLPWQTLPLLIAVWLGYFLLLFRSVLRSGTASGPKVLYLLGMATATGLALVAPSWGYVMLPGMHGLEYYVLSARMLEPREGDSPRLSQKLIWPAMVVSMLPLFALGVVHGFLLDGPMRGSLGIGGGAQAHPLLRAFTSLGFACVLAHYFADAFIFRFRIPSIRQVMLRRLGFSASPRPPLPAPGAR</sequence>
<reference evidence="2 3" key="1">
    <citation type="submission" date="2018-12" db="EMBL/GenBank/DDBJ databases">
        <title>Complete Genome Sequence of the Corallopyronin A producing Myxobacterium Corallococcus coralloides B035.</title>
        <authorList>
            <person name="Bouhired S.M."/>
            <person name="Rupp O."/>
            <person name="Blom J."/>
            <person name="Schaeberle T.F."/>
            <person name="Kehraus S."/>
            <person name="Schiefer A."/>
            <person name="Pfarr K."/>
            <person name="Goesmann A."/>
            <person name="Hoerauf A."/>
            <person name="Koenig G.M."/>
        </authorList>
    </citation>
    <scope>NUCLEOTIDE SEQUENCE [LARGE SCALE GENOMIC DNA]</scope>
    <source>
        <strain evidence="2 3">B035</strain>
    </source>
</reference>
<accession>A0A410RPV9</accession>
<gene>
    <name evidence="2" type="ORF">EJ065_2277</name>
</gene>
<name>A0A410RPV9_CORCK</name>
<feature type="transmembrane region" description="Helical" evidence="1">
    <location>
        <begin position="305"/>
        <end position="327"/>
    </location>
</feature>
<organism evidence="2 3">
    <name type="scientific">Corallococcus coralloides</name>
    <name type="common">Myxococcus coralloides</name>
    <dbReference type="NCBI Taxonomy" id="184914"/>
    <lineage>
        <taxon>Bacteria</taxon>
        <taxon>Pseudomonadati</taxon>
        <taxon>Myxococcota</taxon>
        <taxon>Myxococcia</taxon>
        <taxon>Myxococcales</taxon>
        <taxon>Cystobacterineae</taxon>
        <taxon>Myxococcaceae</taxon>
        <taxon>Corallococcus</taxon>
    </lineage>
</organism>
<evidence type="ECO:0000256" key="1">
    <source>
        <dbReference type="SAM" id="Phobius"/>
    </source>
</evidence>
<dbReference type="RefSeq" id="WP_128795933.1">
    <property type="nucleotide sequence ID" value="NZ_CP034669.1"/>
</dbReference>
<keyword evidence="1" id="KW-0472">Membrane</keyword>